<keyword evidence="5" id="KW-0539">Nucleus</keyword>
<dbReference type="VEuPathDB" id="AmoebaDB:DICPUDRAFT_55079"/>
<evidence type="ECO:0000256" key="5">
    <source>
        <dbReference type="ARBA" id="ARBA00023242"/>
    </source>
</evidence>
<evidence type="ECO:0000313" key="9">
    <source>
        <dbReference type="EMBL" id="EGC35611.1"/>
    </source>
</evidence>
<feature type="compositionally biased region" description="Acidic residues" evidence="6">
    <location>
        <begin position="388"/>
        <end position="404"/>
    </location>
</feature>
<evidence type="ECO:0000256" key="1">
    <source>
        <dbReference type="ARBA" id="ARBA00004123"/>
    </source>
</evidence>
<keyword evidence="4" id="KW-0804">Transcription</keyword>
<feature type="compositionally biased region" description="Polar residues" evidence="6">
    <location>
        <begin position="718"/>
        <end position="740"/>
    </location>
</feature>
<sequence>MLDEILSVSIKEIASNCSLGCTPTELWEYINGFGLSNGRKLILNDYMKGYIHRLLLNQTNISLLPNPNFKANTPQQDEKKEIVNNNSNNNYNNNNNNNNDNSNNREAPIPTLPLPLQKTSPAASDDEKEKIEEKMVSIKNEEEKEEIIQTQPRSEDNKVIVHKNKPVRTSIFTWKRESTLAKSDISTNLNKDYWLEPSDAFIYIADKYNQMVALGITEEHRITPFQFKLLEQVSKSRIQGALVRDLSNLFNIDPRNIFTPIKDLILKGIIIKEEVMSTRLSSRVSTGRIYLQKYNQRSFNPVKENWVPKYWQKAAFCYFLDIEPGKAMPQAKLMAKVGSAASTFKKIRRILFHNGYTSESEEKGKETIIKLEKPLDETFWNFIKSDPDEGANNDEDNENEEDNDDDKKSKTTTPTSDQNENEEDDMSGQSSNLVMELPIDQQIFNFIKESGKNGITQKEIFSKSGNISSKNISTIIRKLIISFNVKILPVSVGKQFQYRIYADPKDHIHQTSVEDSNAIIPYIQEYGNSLVLAQPELENDKRKIPRTLMYLKRKKEVHKFIQDSVGVLSFQIILHMRQINDTKFEQKTLSRVLEDLLKENKVSITTIHTQYYCGANKNLTFLYDSIFKITDPEVQEIIESIKSIQTEPENGLTPRSKVLDEEDEEDFKNSDTNLHPIVKPSRKQYNPISLKYGFVKGSIVRAKLLHIFLWNFSNRNKTQHSQSPQTSEDQNNATERQLTIQKPKELAEKTKIILNYFIKTLPISDYLKIISQATPIKNLSHYIKQETPIINLPIEIKNQLFQRRTFINRIGKLMAILRQLDLMEISHNPNKVADYSFLRYAGLKNELSEVKLYDFESLESVHNYWTDLQFLSLLPREPHNKEPPADFILDRMKFLKNIVLWGVPRIPLTQDIKVKLVSRFRYLEEKEEKILERDELRQIATHYHVSYTKLCLFYKRYLKKRDEPEGISSVTKTRSRKPKDVVAAIEEEEENDDDDDDDYGIDDDNFGNEGAYSDVFKQKRVKISTNRVNRQSSVNKIAYEKRQEFKTIIAPYRRFKWTALEDSQLLKKYTEVFRDFFNNIPEGVKNNANNEYYITPSGIPSMLNPLWDKLGEEIQKIGQLCYRRMRLLVKKYPSYKNFHKSNSTPDLPLSIKEFNALFTIQYNKSENLELFEFSRFNKTDEAIMRDKLIFLISIPEQEYSFNYGVKILGSNKILSRQVLDSLYNDRILKSLKSRNANRSITFCVQKIYFKNNCLNDDFFQENRTFMTNIKEIPLYKLDDNELFQYDPLTSGGSVSSMLNLLSNNKVLPIVGVKDSFEKEKPPKSRDFSGGRRLDLMLNKINVAYLIREYINYSYIENERKRAINPDVILPNDPLESEKKKFNKIFEIGDDDQEMKEQEKEKEQKDQRSSKRLKASNDNNKSKNYQSVIDKYNNRFLIEDFKILFIDKLVKMDAVGTEKTNDYIANFVLATQEVFRIIHSNKTKGVKRINIINHFLNNINNSNEIIQHLIIEEPAPEIEFTQYLYEKLPSFILELKSIGLIDTLFTFSEKKYVSKQFFIDSLLPIDYTLQLEYQQKLKHEQKYGVPEGKEPLPQKFEPPLNYRDKRLIKPWLEPNGSINRNNFNKMFTELITNVYHYPGSTLETISHRLQKYSPSLLKEAAMILQQLDYLTIMEYDYKPPTLFTPSEFITKPFNPLNDGCTQLIFNSTTKFFNLQSDFSVYLLTEDF</sequence>
<feature type="region of interest" description="Disordered" evidence="6">
    <location>
        <begin position="382"/>
        <end position="430"/>
    </location>
</feature>
<evidence type="ECO:0000313" key="10">
    <source>
        <dbReference type="Proteomes" id="UP000001064"/>
    </source>
</evidence>
<dbReference type="GO" id="GO:0042791">
    <property type="term" value="P:5S class rRNA transcription by RNA polymerase III"/>
    <property type="evidence" value="ECO:0000318"/>
    <property type="project" value="GO_Central"/>
</dbReference>
<dbReference type="FunCoup" id="F0ZKA9">
    <property type="interactions" value="375"/>
</dbReference>
<evidence type="ECO:0000256" key="4">
    <source>
        <dbReference type="ARBA" id="ARBA00023163"/>
    </source>
</evidence>
<dbReference type="Proteomes" id="UP000001064">
    <property type="component" value="Unassembled WGS sequence"/>
</dbReference>
<dbReference type="RefSeq" id="XP_003287848.1">
    <property type="nucleotide sequence ID" value="XM_003287800.1"/>
</dbReference>
<feature type="domain" description="DUF7646" evidence="8">
    <location>
        <begin position="427"/>
        <end position="503"/>
    </location>
</feature>
<dbReference type="EMBL" id="GL871054">
    <property type="protein sequence ID" value="EGC35611.1"/>
    <property type="molecule type" value="Genomic_DNA"/>
</dbReference>
<feature type="compositionally biased region" description="Low complexity" evidence="6">
    <location>
        <begin position="84"/>
        <end position="104"/>
    </location>
</feature>
<feature type="region of interest" description="Disordered" evidence="6">
    <location>
        <begin position="718"/>
        <end position="741"/>
    </location>
</feature>
<dbReference type="InterPro" id="IPR044210">
    <property type="entry name" value="Tfc3-like"/>
</dbReference>
<dbReference type="GO" id="GO:0005634">
    <property type="term" value="C:nucleus"/>
    <property type="evidence" value="ECO:0007669"/>
    <property type="project" value="UniProtKB-SubCell"/>
</dbReference>
<dbReference type="GO" id="GO:0003677">
    <property type="term" value="F:DNA binding"/>
    <property type="evidence" value="ECO:0007669"/>
    <property type="project" value="UniProtKB-KW"/>
</dbReference>
<evidence type="ECO:0000256" key="3">
    <source>
        <dbReference type="ARBA" id="ARBA00023125"/>
    </source>
</evidence>
<dbReference type="InterPro" id="IPR007309">
    <property type="entry name" value="TFIIIC_Bblock-bd"/>
</dbReference>
<dbReference type="GO" id="GO:0000127">
    <property type="term" value="C:transcription factor TFIIIC complex"/>
    <property type="evidence" value="ECO:0000318"/>
    <property type="project" value="GO_Central"/>
</dbReference>
<feature type="region of interest" description="Disordered" evidence="6">
    <location>
        <begin position="1392"/>
        <end position="1421"/>
    </location>
</feature>
<evidence type="ECO:0000256" key="6">
    <source>
        <dbReference type="SAM" id="MobiDB-lite"/>
    </source>
</evidence>
<dbReference type="PANTHER" id="PTHR15180:SF1">
    <property type="entry name" value="GENERAL TRANSCRIPTION FACTOR 3C POLYPEPTIDE 1"/>
    <property type="match status" value="1"/>
</dbReference>
<dbReference type="KEGG" id="dpp:DICPUDRAFT_55079"/>
<dbReference type="OMA" id="PYRRFKW"/>
<dbReference type="GO" id="GO:0006384">
    <property type="term" value="P:transcription initiation at RNA polymerase III promoter"/>
    <property type="evidence" value="ECO:0000318"/>
    <property type="project" value="GO_Central"/>
</dbReference>
<reference evidence="10" key="1">
    <citation type="journal article" date="2011" name="Genome Biol.">
        <title>Comparative genomics of the social amoebae Dictyostelium discoideum and Dictyostelium purpureum.</title>
        <authorList>
            <consortium name="US DOE Joint Genome Institute (JGI-PGF)"/>
            <person name="Sucgang R."/>
            <person name="Kuo A."/>
            <person name="Tian X."/>
            <person name="Salerno W."/>
            <person name="Parikh A."/>
            <person name="Feasley C.L."/>
            <person name="Dalin E."/>
            <person name="Tu H."/>
            <person name="Huang E."/>
            <person name="Barry K."/>
            <person name="Lindquist E."/>
            <person name="Shapiro H."/>
            <person name="Bruce D."/>
            <person name="Schmutz J."/>
            <person name="Salamov A."/>
            <person name="Fey P."/>
            <person name="Gaudet P."/>
            <person name="Anjard C."/>
            <person name="Babu M.M."/>
            <person name="Basu S."/>
            <person name="Bushmanova Y."/>
            <person name="van der Wel H."/>
            <person name="Katoh-Kurasawa M."/>
            <person name="Dinh C."/>
            <person name="Coutinho P.M."/>
            <person name="Saito T."/>
            <person name="Elias M."/>
            <person name="Schaap P."/>
            <person name="Kay R.R."/>
            <person name="Henrissat B."/>
            <person name="Eichinger L."/>
            <person name="Rivero F."/>
            <person name="Putnam N.H."/>
            <person name="West C.M."/>
            <person name="Loomis W.F."/>
            <person name="Chisholm R.L."/>
            <person name="Shaulsky G."/>
            <person name="Strassmann J.E."/>
            <person name="Queller D.C."/>
            <person name="Kuspa A."/>
            <person name="Grigoriev I.V."/>
        </authorList>
    </citation>
    <scope>NUCLEOTIDE SEQUENCE [LARGE SCALE GENOMIC DNA]</scope>
    <source>
        <strain evidence="10">QSDP1</strain>
    </source>
</reference>
<keyword evidence="2" id="KW-0597">Phosphoprotein</keyword>
<feature type="domain" description="B-block binding subunit of TFIIIC" evidence="7">
    <location>
        <begin position="224"/>
        <end position="295"/>
    </location>
</feature>
<dbReference type="Pfam" id="PF04182">
    <property type="entry name" value="B-block_TFIIIC"/>
    <property type="match status" value="1"/>
</dbReference>
<name>F0ZKA9_DICPU</name>
<protein>
    <submittedName>
        <fullName evidence="9">Uncharacterized protein</fullName>
    </submittedName>
</protein>
<keyword evidence="3" id="KW-0238">DNA-binding</keyword>
<feature type="region of interest" description="Disordered" evidence="6">
    <location>
        <begin position="83"/>
        <end position="128"/>
    </location>
</feature>
<dbReference type="STRING" id="5786.F0ZKA9"/>
<gene>
    <name evidence="9" type="ORF">DICPUDRAFT_55079</name>
</gene>
<keyword evidence="10" id="KW-1185">Reference proteome</keyword>
<organism evidence="9 10">
    <name type="scientific">Dictyostelium purpureum</name>
    <name type="common">Slime mold</name>
    <dbReference type="NCBI Taxonomy" id="5786"/>
    <lineage>
        <taxon>Eukaryota</taxon>
        <taxon>Amoebozoa</taxon>
        <taxon>Evosea</taxon>
        <taxon>Eumycetozoa</taxon>
        <taxon>Dictyostelia</taxon>
        <taxon>Dictyosteliales</taxon>
        <taxon>Dictyosteliaceae</taxon>
        <taxon>Dictyostelium</taxon>
    </lineage>
</organism>
<dbReference type="Pfam" id="PF24657">
    <property type="entry name" value="DUF7646"/>
    <property type="match status" value="1"/>
</dbReference>
<evidence type="ECO:0000259" key="8">
    <source>
        <dbReference type="Pfam" id="PF24657"/>
    </source>
</evidence>
<proteinExistence type="predicted"/>
<dbReference type="eggNOG" id="ENOG502RD6X">
    <property type="taxonomic scope" value="Eukaryota"/>
</dbReference>
<dbReference type="GeneID" id="10501128"/>
<feature type="compositionally biased region" description="Basic and acidic residues" evidence="6">
    <location>
        <begin position="1394"/>
        <end position="1408"/>
    </location>
</feature>
<dbReference type="OrthoDB" id="21303at2759"/>
<dbReference type="InterPro" id="IPR056063">
    <property type="entry name" value="DUF7646"/>
</dbReference>
<accession>F0ZKA9</accession>
<evidence type="ECO:0000256" key="2">
    <source>
        <dbReference type="ARBA" id="ARBA00022553"/>
    </source>
</evidence>
<dbReference type="PANTHER" id="PTHR15180">
    <property type="entry name" value="GENERAL TRANSCRIPTION FACTOR 3C POLYPEPTIDE 1"/>
    <property type="match status" value="1"/>
</dbReference>
<dbReference type="InParanoid" id="F0ZKA9"/>
<evidence type="ECO:0000259" key="7">
    <source>
        <dbReference type="Pfam" id="PF04182"/>
    </source>
</evidence>
<comment type="subcellular location">
    <subcellularLocation>
        <location evidence="1">Nucleus</location>
    </subcellularLocation>
</comment>